<dbReference type="GO" id="GO:0009246">
    <property type="term" value="P:enterobacterial common antigen biosynthetic process"/>
    <property type="evidence" value="ECO:0007669"/>
    <property type="project" value="InterPro"/>
</dbReference>
<accession>A0A412RIP9</accession>
<keyword evidence="3" id="KW-0328">Glycosyltransferase</keyword>
<evidence type="ECO:0000256" key="3">
    <source>
        <dbReference type="ARBA" id="ARBA00022676"/>
    </source>
</evidence>
<evidence type="ECO:0000256" key="4">
    <source>
        <dbReference type="ARBA" id="ARBA00022679"/>
    </source>
</evidence>
<keyword evidence="2" id="KW-0997">Cell inner membrane</keyword>
<proteinExistence type="predicted"/>
<dbReference type="RefSeq" id="WP_029328255.1">
    <property type="nucleotide sequence ID" value="NZ_JADMQL010000016.1"/>
</dbReference>
<evidence type="ECO:0000313" key="7">
    <source>
        <dbReference type="Proteomes" id="UP000482653"/>
    </source>
</evidence>
<gene>
    <name evidence="6" type="ORF">F2Y87_25990</name>
</gene>
<sequence length="382" mass="45192">MKILHLIIDHQVIERMLGVYENVFPYHNDVIIFSLTTNFKHLHKYKECPVILRNQGEKEGKIFDFSDYTHIIAHYLTMDMIDFIKSAPIDVHVCWEVYGADLYNQFLEPNGFKLYYTNPVRYDKYRVFRRYLPCLFKLALEVKGYEYQFNFQINRQFKYISHRINSIQHCCYYDAALIEQYASRKIHSYEVFNYSLSEVLGKLIDTPFFDGDTIMVGNSASYSNNHLYVLNLLKRMDLKDELKFTLVLSYGGSKQYVSEVENAYNSSFPQNVEVLTNYLPLQVYNQIFLKVRSMVMSAWRQESIGTIIMGLYLGIKVFMSERSPLYKWFVDCGFNIFAIETAKGEDLDTPLSTKDKQRNRELVLERYNEERIARSLKENIVD</sequence>
<dbReference type="EMBL" id="VVYX01000051">
    <property type="protein sequence ID" value="KAA5413314.1"/>
    <property type="molecule type" value="Genomic_DNA"/>
</dbReference>
<name>A0A412RIP9_9BACE</name>
<evidence type="ECO:0000256" key="5">
    <source>
        <dbReference type="ARBA" id="ARBA00023136"/>
    </source>
</evidence>
<dbReference type="GO" id="GO:0008417">
    <property type="term" value="F:fucosyltransferase activity"/>
    <property type="evidence" value="ECO:0007669"/>
    <property type="project" value="InterPro"/>
</dbReference>
<reference evidence="6 7" key="1">
    <citation type="journal article" date="2019" name="Nat. Med.">
        <title>A library of human gut bacterial isolates paired with longitudinal multiomics data enables mechanistic microbiome research.</title>
        <authorList>
            <person name="Poyet M."/>
            <person name="Groussin M."/>
            <person name="Gibbons S.M."/>
            <person name="Avila-Pacheco J."/>
            <person name="Jiang X."/>
            <person name="Kearney S.M."/>
            <person name="Perrotta A.R."/>
            <person name="Berdy B."/>
            <person name="Zhao S."/>
            <person name="Lieberman T.D."/>
            <person name="Swanson P.K."/>
            <person name="Smith M."/>
            <person name="Roesemann S."/>
            <person name="Alexander J.E."/>
            <person name="Rich S.A."/>
            <person name="Livny J."/>
            <person name="Vlamakis H."/>
            <person name="Clish C."/>
            <person name="Bullock K."/>
            <person name="Deik A."/>
            <person name="Scott J."/>
            <person name="Pierce K.A."/>
            <person name="Xavier R.J."/>
            <person name="Alm E.J."/>
        </authorList>
    </citation>
    <scope>NUCLEOTIDE SEQUENCE [LARGE SCALE GENOMIC DNA]</scope>
    <source>
        <strain evidence="6 7">BIOML-A8</strain>
    </source>
</reference>
<keyword evidence="4" id="KW-0808">Transferase</keyword>
<dbReference type="InterPro" id="IPR009993">
    <property type="entry name" value="WecF"/>
</dbReference>
<evidence type="ECO:0000256" key="1">
    <source>
        <dbReference type="ARBA" id="ARBA00022475"/>
    </source>
</evidence>
<comment type="caution">
    <text evidence="6">The sequence shown here is derived from an EMBL/GenBank/DDBJ whole genome shotgun (WGS) entry which is preliminary data.</text>
</comment>
<organism evidence="6 7">
    <name type="scientific">Bacteroides cellulosilyticus</name>
    <dbReference type="NCBI Taxonomy" id="246787"/>
    <lineage>
        <taxon>Bacteria</taxon>
        <taxon>Pseudomonadati</taxon>
        <taxon>Bacteroidota</taxon>
        <taxon>Bacteroidia</taxon>
        <taxon>Bacteroidales</taxon>
        <taxon>Bacteroidaceae</taxon>
        <taxon>Bacteroides</taxon>
    </lineage>
</organism>
<keyword evidence="5" id="KW-0472">Membrane</keyword>
<dbReference type="Pfam" id="PF07429">
    <property type="entry name" value="Glyco_transf_56"/>
    <property type="match status" value="1"/>
</dbReference>
<dbReference type="Proteomes" id="UP000482653">
    <property type="component" value="Unassembled WGS sequence"/>
</dbReference>
<keyword evidence="1" id="KW-1003">Cell membrane</keyword>
<dbReference type="AlphaFoldDB" id="A0A412RIP9"/>
<evidence type="ECO:0000256" key="2">
    <source>
        <dbReference type="ARBA" id="ARBA00022519"/>
    </source>
</evidence>
<evidence type="ECO:0000313" key="6">
    <source>
        <dbReference type="EMBL" id="KAA5413314.1"/>
    </source>
</evidence>
<protein>
    <submittedName>
        <fullName evidence="6">Uncharacterized protein</fullName>
    </submittedName>
</protein>